<dbReference type="InterPro" id="IPR018584">
    <property type="entry name" value="GT87"/>
</dbReference>
<sequence>MMVAALAVLVVLGLAALLVELREPARGSASLAPRARPEGPRQRVILIVGLLLLARAAFGELADLFEAGAVRDWDLAVYYHAGPALLAGFDPYDAVQLAAASGRDDLLSCYYPPLTVAAFTPLSRVDLAIAGRALLGLKLVLLGGMIWAWTRQLGPWVVVVTAALWLYAIQIDLGSGNVSVFEQALLWAGVGALLADRRLAFAVLIACAAVFKIQLISMAALALVVDPRHGWRPVCVALGGLSAYLLIGVGAFPGPSVTWYTMAQGAALSEGGFHSPSLVAALRHLGAGSTASALAVALVLASSTWLLWRTRERPLSERLMVAILALTLAWPRLKDYSFIVLIPPAASSIARLSAHPGRWAPKLGIAAVLALLVLLTRERPDIANEDYRPTLLLLSLWLTSAALLVWPPGPQKF</sequence>
<evidence type="ECO:0008006" key="11">
    <source>
        <dbReference type="Google" id="ProtNLM"/>
    </source>
</evidence>
<name>A0A2S9XK04_9BACT</name>
<evidence type="ECO:0000256" key="2">
    <source>
        <dbReference type="ARBA" id="ARBA00022475"/>
    </source>
</evidence>
<evidence type="ECO:0000256" key="6">
    <source>
        <dbReference type="ARBA" id="ARBA00023136"/>
    </source>
</evidence>
<comment type="caution">
    <text evidence="9">The sequence shown here is derived from an EMBL/GenBank/DDBJ whole genome shotgun (WGS) entry which is preliminary data.</text>
</comment>
<feature type="transmembrane region" description="Helical" evidence="8">
    <location>
        <begin position="359"/>
        <end position="375"/>
    </location>
</feature>
<evidence type="ECO:0000256" key="7">
    <source>
        <dbReference type="ARBA" id="ARBA00024033"/>
    </source>
</evidence>
<keyword evidence="4 8" id="KW-0812">Transmembrane</keyword>
<gene>
    <name evidence="9" type="ORF">ENSA5_44500</name>
</gene>
<keyword evidence="6 8" id="KW-0472">Membrane</keyword>
<comment type="similarity">
    <text evidence="7">Belongs to the glycosyltransferase 87 family.</text>
</comment>
<keyword evidence="5 8" id="KW-1133">Transmembrane helix</keyword>
<evidence type="ECO:0000313" key="10">
    <source>
        <dbReference type="Proteomes" id="UP000237968"/>
    </source>
</evidence>
<protein>
    <recommendedName>
        <fullName evidence="11">DUF2029 domain-containing protein</fullName>
    </recommendedName>
</protein>
<dbReference type="EMBL" id="PVNK01000190">
    <property type="protein sequence ID" value="PRP93183.1"/>
    <property type="molecule type" value="Genomic_DNA"/>
</dbReference>
<dbReference type="GO" id="GO:0005886">
    <property type="term" value="C:plasma membrane"/>
    <property type="evidence" value="ECO:0007669"/>
    <property type="project" value="UniProtKB-SubCell"/>
</dbReference>
<evidence type="ECO:0000256" key="8">
    <source>
        <dbReference type="SAM" id="Phobius"/>
    </source>
</evidence>
<keyword evidence="2" id="KW-1003">Cell membrane</keyword>
<evidence type="ECO:0000256" key="4">
    <source>
        <dbReference type="ARBA" id="ARBA00022692"/>
    </source>
</evidence>
<dbReference type="Proteomes" id="UP000237968">
    <property type="component" value="Unassembled WGS sequence"/>
</dbReference>
<feature type="transmembrane region" description="Helical" evidence="8">
    <location>
        <begin position="129"/>
        <end position="147"/>
    </location>
</feature>
<feature type="transmembrane region" description="Helical" evidence="8">
    <location>
        <begin position="315"/>
        <end position="333"/>
    </location>
</feature>
<evidence type="ECO:0000256" key="3">
    <source>
        <dbReference type="ARBA" id="ARBA00022679"/>
    </source>
</evidence>
<dbReference type="GO" id="GO:0016758">
    <property type="term" value="F:hexosyltransferase activity"/>
    <property type="evidence" value="ECO:0007669"/>
    <property type="project" value="InterPro"/>
</dbReference>
<feature type="transmembrane region" description="Helical" evidence="8">
    <location>
        <begin position="153"/>
        <end position="169"/>
    </location>
</feature>
<dbReference type="AlphaFoldDB" id="A0A2S9XK04"/>
<feature type="transmembrane region" description="Helical" evidence="8">
    <location>
        <begin position="231"/>
        <end position="252"/>
    </location>
</feature>
<organism evidence="9 10">
    <name type="scientific">Enhygromyxa salina</name>
    <dbReference type="NCBI Taxonomy" id="215803"/>
    <lineage>
        <taxon>Bacteria</taxon>
        <taxon>Pseudomonadati</taxon>
        <taxon>Myxococcota</taxon>
        <taxon>Polyangia</taxon>
        <taxon>Nannocystales</taxon>
        <taxon>Nannocystaceae</taxon>
        <taxon>Enhygromyxa</taxon>
    </lineage>
</organism>
<feature type="transmembrane region" description="Helical" evidence="8">
    <location>
        <begin position="201"/>
        <end position="224"/>
    </location>
</feature>
<feature type="transmembrane region" description="Helical" evidence="8">
    <location>
        <begin position="285"/>
        <end position="308"/>
    </location>
</feature>
<dbReference type="Pfam" id="PF09594">
    <property type="entry name" value="GT87"/>
    <property type="match status" value="1"/>
</dbReference>
<evidence type="ECO:0000256" key="1">
    <source>
        <dbReference type="ARBA" id="ARBA00004651"/>
    </source>
</evidence>
<reference evidence="9 10" key="1">
    <citation type="submission" date="2018-03" db="EMBL/GenBank/DDBJ databases">
        <title>Draft Genome Sequences of the Obligatory Marine Myxobacteria Enhygromyxa salina SWB005.</title>
        <authorList>
            <person name="Poehlein A."/>
            <person name="Moghaddam J.A."/>
            <person name="Harms H."/>
            <person name="Alanjari M."/>
            <person name="Koenig G.M."/>
            <person name="Daniel R."/>
            <person name="Schaeberle T.F."/>
        </authorList>
    </citation>
    <scope>NUCLEOTIDE SEQUENCE [LARGE SCALE GENOMIC DNA]</scope>
    <source>
        <strain evidence="9 10">SWB005</strain>
    </source>
</reference>
<evidence type="ECO:0000256" key="5">
    <source>
        <dbReference type="ARBA" id="ARBA00022989"/>
    </source>
</evidence>
<keyword evidence="10" id="KW-1185">Reference proteome</keyword>
<proteinExistence type="inferred from homology"/>
<evidence type="ECO:0000313" key="9">
    <source>
        <dbReference type="EMBL" id="PRP93183.1"/>
    </source>
</evidence>
<feature type="transmembrane region" description="Helical" evidence="8">
    <location>
        <begin position="42"/>
        <end position="58"/>
    </location>
</feature>
<feature type="transmembrane region" description="Helical" evidence="8">
    <location>
        <begin position="387"/>
        <end position="406"/>
    </location>
</feature>
<comment type="subcellular location">
    <subcellularLocation>
        <location evidence="1">Cell membrane</location>
        <topology evidence="1">Multi-pass membrane protein</topology>
    </subcellularLocation>
</comment>
<accession>A0A2S9XK04</accession>
<keyword evidence="3" id="KW-0808">Transferase</keyword>